<name>A0A6J6WUT4_9ZZZZ</name>
<evidence type="ECO:0000259" key="6">
    <source>
        <dbReference type="PROSITE" id="PS51296"/>
    </source>
</evidence>
<keyword evidence="3" id="KW-0560">Oxidoreductase</keyword>
<evidence type="ECO:0000313" key="7">
    <source>
        <dbReference type="EMBL" id="CAB4733651.1"/>
    </source>
</evidence>
<dbReference type="InterPro" id="IPR050584">
    <property type="entry name" value="Cholesterol_7-desaturase"/>
</dbReference>
<dbReference type="Pfam" id="PF00355">
    <property type="entry name" value="Rieske"/>
    <property type="match status" value="1"/>
</dbReference>
<dbReference type="EMBL" id="CAEZZP010000153">
    <property type="protein sequence ID" value="CAB4785777.1"/>
    <property type="molecule type" value="Genomic_DNA"/>
</dbReference>
<keyword evidence="2" id="KW-0479">Metal-binding</keyword>
<dbReference type="GO" id="GO:0016491">
    <property type="term" value="F:oxidoreductase activity"/>
    <property type="evidence" value="ECO:0007669"/>
    <property type="project" value="UniProtKB-KW"/>
</dbReference>
<dbReference type="Pfam" id="PF19112">
    <property type="entry name" value="VanA_C"/>
    <property type="match status" value="1"/>
</dbReference>
<keyword evidence="4" id="KW-0408">Iron</keyword>
<evidence type="ECO:0000313" key="8">
    <source>
        <dbReference type="EMBL" id="CAB4785777.1"/>
    </source>
</evidence>
<proteinExistence type="predicted"/>
<dbReference type="Gene3D" id="3.90.380.10">
    <property type="entry name" value="Naphthalene 1,2-dioxygenase Alpha Subunit, Chain A, domain 1"/>
    <property type="match status" value="1"/>
</dbReference>
<keyword evidence="5" id="KW-0411">Iron-sulfur</keyword>
<organism evidence="8">
    <name type="scientific">freshwater metagenome</name>
    <dbReference type="NCBI Taxonomy" id="449393"/>
    <lineage>
        <taxon>unclassified sequences</taxon>
        <taxon>metagenomes</taxon>
        <taxon>ecological metagenomes</taxon>
    </lineage>
</organism>
<dbReference type="AlphaFoldDB" id="A0A6J6WUT4"/>
<dbReference type="InterPro" id="IPR044043">
    <property type="entry name" value="VanA_C_cat"/>
</dbReference>
<dbReference type="GO" id="GO:0051537">
    <property type="term" value="F:2 iron, 2 sulfur cluster binding"/>
    <property type="evidence" value="ECO:0007669"/>
    <property type="project" value="UniProtKB-KW"/>
</dbReference>
<dbReference type="SUPFAM" id="SSF50022">
    <property type="entry name" value="ISP domain"/>
    <property type="match status" value="1"/>
</dbReference>
<evidence type="ECO:0000256" key="1">
    <source>
        <dbReference type="ARBA" id="ARBA00022714"/>
    </source>
</evidence>
<dbReference type="CDD" id="cd03469">
    <property type="entry name" value="Rieske_RO_Alpha_N"/>
    <property type="match status" value="1"/>
</dbReference>
<keyword evidence="1" id="KW-0001">2Fe-2S</keyword>
<dbReference type="GO" id="GO:0046872">
    <property type="term" value="F:metal ion binding"/>
    <property type="evidence" value="ECO:0007669"/>
    <property type="project" value="UniProtKB-KW"/>
</dbReference>
<evidence type="ECO:0000256" key="3">
    <source>
        <dbReference type="ARBA" id="ARBA00023002"/>
    </source>
</evidence>
<accession>A0A6J6WUT4</accession>
<dbReference type="Gene3D" id="2.102.10.10">
    <property type="entry name" value="Rieske [2Fe-2S] iron-sulphur domain"/>
    <property type="match status" value="1"/>
</dbReference>
<protein>
    <submittedName>
        <fullName evidence="8">Unannotated protein</fullName>
    </submittedName>
</protein>
<dbReference type="PANTHER" id="PTHR21266">
    <property type="entry name" value="IRON-SULFUR DOMAIN CONTAINING PROTEIN"/>
    <property type="match status" value="1"/>
</dbReference>
<dbReference type="InterPro" id="IPR017941">
    <property type="entry name" value="Rieske_2Fe-2S"/>
</dbReference>
<dbReference type="InterPro" id="IPR036922">
    <property type="entry name" value="Rieske_2Fe-2S_sf"/>
</dbReference>
<gene>
    <name evidence="7" type="ORF">UFOPK2658_01847</name>
    <name evidence="8" type="ORF">UFOPK2880_01714</name>
    <name evidence="9" type="ORF">UFOPK3494_01448</name>
</gene>
<dbReference type="PANTHER" id="PTHR21266:SF57">
    <property type="entry name" value="3-CHLOROBENZOATE-3,4-DIOXYGENASE"/>
    <property type="match status" value="1"/>
</dbReference>
<evidence type="ECO:0000256" key="5">
    <source>
        <dbReference type="ARBA" id="ARBA00023014"/>
    </source>
</evidence>
<dbReference type="EMBL" id="CAEZYH010000133">
    <property type="protein sequence ID" value="CAB4733651.1"/>
    <property type="molecule type" value="Genomic_DNA"/>
</dbReference>
<evidence type="ECO:0000256" key="4">
    <source>
        <dbReference type="ARBA" id="ARBA00023004"/>
    </source>
</evidence>
<dbReference type="PROSITE" id="PS51296">
    <property type="entry name" value="RIESKE"/>
    <property type="match status" value="1"/>
</dbReference>
<dbReference type="EMBL" id="CAFBMF010000119">
    <property type="protein sequence ID" value="CAB4909831.1"/>
    <property type="molecule type" value="Genomic_DNA"/>
</dbReference>
<dbReference type="SUPFAM" id="SSF55961">
    <property type="entry name" value="Bet v1-like"/>
    <property type="match status" value="1"/>
</dbReference>
<evidence type="ECO:0000313" key="9">
    <source>
        <dbReference type="EMBL" id="CAB4909831.1"/>
    </source>
</evidence>
<sequence length="337" mass="38094">MTSISQTSITNVSPELKHVWHPIGKIESFSETPTRIELVGDPYVVVRLDGQVKVFADVCPHRYARLSDGVVVGSNIQCPYHGWQFGPNGKCAHVPALGADATLPPAQLTAPFVQEKYDLIWVSPLEPITDILEIPEWDNESLAHVWMPPVDFKAGAAQAVDNFLDFSHFPFVHAGTFGSDKDLLVTDYTTERGEDGWGFVVKYPHLIENHEDPLVATGEHPLVQERFMRYDYRVPFTANLRLEIPTTGMINAIVFWCQPVNADTTRAHIVMIRNDCHTPEDFQAAIDYENRIFVEDLKVIEFLADKSVPLDRGQVHIRSDRHTVEFRRILLKLLNGS</sequence>
<reference evidence="8" key="1">
    <citation type="submission" date="2020-05" db="EMBL/GenBank/DDBJ databases">
        <authorList>
            <person name="Chiriac C."/>
            <person name="Salcher M."/>
            <person name="Ghai R."/>
            <person name="Kavagutti S V."/>
        </authorList>
    </citation>
    <scope>NUCLEOTIDE SEQUENCE</scope>
</reference>
<feature type="domain" description="Rieske" evidence="6">
    <location>
        <begin position="20"/>
        <end position="122"/>
    </location>
</feature>
<evidence type="ECO:0000256" key="2">
    <source>
        <dbReference type="ARBA" id="ARBA00022723"/>
    </source>
</evidence>